<evidence type="ECO:0000313" key="6">
    <source>
        <dbReference type="EMBL" id="TKJ02718.1"/>
    </source>
</evidence>
<dbReference type="GO" id="GO:0009099">
    <property type="term" value="P:L-valine biosynthetic process"/>
    <property type="evidence" value="ECO:0007669"/>
    <property type="project" value="UniProtKB-UniRule"/>
</dbReference>
<keyword evidence="3" id="KW-0460">Magnesium</keyword>
<comment type="pathway">
    <text evidence="2">Amino-acid biosynthesis.</text>
</comment>
<comment type="similarity">
    <text evidence="3">Belongs to the ketol-acid reductoisomerase family.</text>
</comment>
<dbReference type="AlphaFoldDB" id="A0A9X9F645"/>
<evidence type="ECO:0000256" key="2">
    <source>
        <dbReference type="ARBA" id="ARBA00029440"/>
    </source>
</evidence>
<evidence type="ECO:0000259" key="4">
    <source>
        <dbReference type="PROSITE" id="PS51850"/>
    </source>
</evidence>
<feature type="non-terminal residue" evidence="6">
    <location>
        <position position="102"/>
    </location>
</feature>
<evidence type="ECO:0000256" key="3">
    <source>
        <dbReference type="PROSITE-ProRule" id="PRU01198"/>
    </source>
</evidence>
<dbReference type="Gene3D" id="3.40.50.720">
    <property type="entry name" value="NAD(P)-binding Rossmann-like Domain"/>
    <property type="match status" value="1"/>
</dbReference>
<gene>
    <name evidence="6" type="primary">ilvC</name>
    <name evidence="6" type="ORF">FC695_15870</name>
</gene>
<evidence type="ECO:0000256" key="1">
    <source>
        <dbReference type="ARBA" id="ARBA00023002"/>
    </source>
</evidence>
<dbReference type="PROSITE" id="PS51850">
    <property type="entry name" value="KARI_N"/>
    <property type="match status" value="1"/>
</dbReference>
<name>A0A9X9F645_BACCE</name>
<protein>
    <submittedName>
        <fullName evidence="6">Ketol-acid reductoisomerase</fullName>
        <ecNumber evidence="6">1.1.1.86</ecNumber>
    </submittedName>
</protein>
<dbReference type="GO" id="GO:0046872">
    <property type="term" value="F:metal ion binding"/>
    <property type="evidence" value="ECO:0007669"/>
    <property type="project" value="UniProtKB-UniRule"/>
</dbReference>
<keyword evidence="1 3" id="KW-0560">Oxidoreductase</keyword>
<dbReference type="GO" id="GO:0004455">
    <property type="term" value="F:ketol-acid reductoisomerase activity"/>
    <property type="evidence" value="ECO:0007669"/>
    <property type="project" value="UniProtKB-UniRule"/>
</dbReference>
<keyword evidence="3" id="KW-0100">Branched-chain amino acid biosynthesis</keyword>
<keyword evidence="3" id="KW-0479">Metal-binding</keyword>
<comment type="caution">
    <text evidence="3">Lacks conserved residue(s) required for the propagation of feature annotation.</text>
</comment>
<comment type="caution">
    <text evidence="6">The sequence shown here is derived from an EMBL/GenBank/DDBJ whole genome shotgun (WGS) entry which is preliminary data.</text>
</comment>
<dbReference type="InterPro" id="IPR013023">
    <property type="entry name" value="KARI"/>
</dbReference>
<dbReference type="InterPro" id="IPR000506">
    <property type="entry name" value="KARI_C"/>
</dbReference>
<sequence length="102" mass="10947">LREGQMLLFSHGFNIHFGQINPPSYVDVAMVAPKSPGHLVRRVYQEGNGVPALVAVHQDATGTALHVALAYAKGVGCTRAGVIETTFQEETETDLFGEQAVL</sequence>
<feature type="non-terminal residue" evidence="6">
    <location>
        <position position="1"/>
    </location>
</feature>
<feature type="domain" description="KARI N-terminal Rossmann" evidence="4">
    <location>
        <begin position="1"/>
        <end position="85"/>
    </location>
</feature>
<dbReference type="InterPro" id="IPR013116">
    <property type="entry name" value="KARI_N"/>
</dbReference>
<keyword evidence="3" id="KW-0028">Amino-acid biosynthesis</keyword>
<feature type="binding site" evidence="3">
    <location>
        <position position="94"/>
    </location>
    <ligand>
        <name>Mg(2+)</name>
        <dbReference type="ChEBI" id="CHEBI:18420"/>
        <label>1</label>
    </ligand>
</feature>
<accession>A0A9X9F645</accession>
<dbReference type="EC" id="1.1.1.86" evidence="6"/>
<feature type="binding site" evidence="3">
    <location>
        <position position="94"/>
    </location>
    <ligand>
        <name>Mg(2+)</name>
        <dbReference type="ChEBI" id="CHEBI:18420"/>
        <label>2</label>
    </ligand>
</feature>
<reference evidence="6 7" key="1">
    <citation type="journal article" date="2019" name="Environ. Microbiol.">
        <title>An active ?-lactamase is a part of an orchestrated cell wall stress resistance network of Bacillus subtilis and related rhizosphere species.</title>
        <authorList>
            <person name="Bucher T."/>
            <person name="Keren-Paz A."/>
            <person name="Hausser J."/>
            <person name="Olender T."/>
            <person name="Cytryn E."/>
            <person name="Kolodkin-Gal I."/>
        </authorList>
    </citation>
    <scope>NUCLEOTIDE SEQUENCE [LARGE SCALE GENOMIC DNA]</scope>
    <source>
        <strain evidence="6 7">I32</strain>
    </source>
</reference>
<dbReference type="SUPFAM" id="SSF51735">
    <property type="entry name" value="NAD(P)-binding Rossmann-fold domains"/>
    <property type="match status" value="1"/>
</dbReference>
<dbReference type="GO" id="GO:0005829">
    <property type="term" value="C:cytosol"/>
    <property type="evidence" value="ECO:0007669"/>
    <property type="project" value="TreeGrafter"/>
</dbReference>
<dbReference type="InterPro" id="IPR036291">
    <property type="entry name" value="NAD(P)-bd_dom_sf"/>
</dbReference>
<feature type="domain" description="KARI C-terminal knotted" evidence="5">
    <location>
        <begin position="86"/>
        <end position="102"/>
    </location>
</feature>
<dbReference type="EMBL" id="SZOH01001004">
    <property type="protein sequence ID" value="TKJ02718.1"/>
    <property type="molecule type" value="Genomic_DNA"/>
</dbReference>
<dbReference type="GO" id="GO:0009097">
    <property type="term" value="P:isoleucine biosynthetic process"/>
    <property type="evidence" value="ECO:0007669"/>
    <property type="project" value="UniProtKB-UniRule"/>
</dbReference>
<dbReference type="PANTHER" id="PTHR21371">
    <property type="entry name" value="KETOL-ACID REDUCTOISOMERASE, MITOCHONDRIAL"/>
    <property type="match status" value="1"/>
</dbReference>
<evidence type="ECO:0000313" key="7">
    <source>
        <dbReference type="Proteomes" id="UP000308444"/>
    </source>
</evidence>
<dbReference type="PROSITE" id="PS51851">
    <property type="entry name" value="KARI_C"/>
    <property type="match status" value="1"/>
</dbReference>
<evidence type="ECO:0000259" key="5">
    <source>
        <dbReference type="PROSITE" id="PS51851"/>
    </source>
</evidence>
<dbReference type="Proteomes" id="UP000308444">
    <property type="component" value="Unassembled WGS sequence"/>
</dbReference>
<feature type="binding site" evidence="3">
    <location>
        <position position="98"/>
    </location>
    <ligand>
        <name>Mg(2+)</name>
        <dbReference type="ChEBI" id="CHEBI:18420"/>
        <label>1</label>
    </ligand>
</feature>
<dbReference type="Pfam" id="PF07991">
    <property type="entry name" value="KARI_N"/>
    <property type="match status" value="1"/>
</dbReference>
<proteinExistence type="inferred from homology"/>
<organism evidence="6 7">
    <name type="scientific">Bacillus cereus</name>
    <dbReference type="NCBI Taxonomy" id="1396"/>
    <lineage>
        <taxon>Bacteria</taxon>
        <taxon>Bacillati</taxon>
        <taxon>Bacillota</taxon>
        <taxon>Bacilli</taxon>
        <taxon>Bacillales</taxon>
        <taxon>Bacillaceae</taxon>
        <taxon>Bacillus</taxon>
        <taxon>Bacillus cereus group</taxon>
    </lineage>
</organism>
<dbReference type="PANTHER" id="PTHR21371:SF1">
    <property type="entry name" value="KETOL-ACID REDUCTOISOMERASE, MITOCHONDRIAL"/>
    <property type="match status" value="1"/>
</dbReference>